<sequence length="153" mass="17663">MQGDRQSQRWRGRERSEWEINNGSPQNVKLRNRTGALKSRANYTPNNMRLFRVSKLVAAQFVEHTGMRNNIRMIFAHSYVRTKHFCAVCARNLHQVLDAANQGANARFPPSLQFRFWAPTGVWHKHNGIIDTIAIKDKIGYTNRGKDKDTGQN</sequence>
<evidence type="ECO:0000313" key="2">
    <source>
        <dbReference type="EMBL" id="KAJ1098917.1"/>
    </source>
</evidence>
<feature type="region of interest" description="Disordered" evidence="1">
    <location>
        <begin position="1"/>
        <end position="25"/>
    </location>
</feature>
<evidence type="ECO:0000256" key="1">
    <source>
        <dbReference type="SAM" id="MobiDB-lite"/>
    </source>
</evidence>
<dbReference type="EMBL" id="JANPWB010000014">
    <property type="protein sequence ID" value="KAJ1098917.1"/>
    <property type="molecule type" value="Genomic_DNA"/>
</dbReference>
<organism evidence="2 3">
    <name type="scientific">Pleurodeles waltl</name>
    <name type="common">Iberian ribbed newt</name>
    <dbReference type="NCBI Taxonomy" id="8319"/>
    <lineage>
        <taxon>Eukaryota</taxon>
        <taxon>Metazoa</taxon>
        <taxon>Chordata</taxon>
        <taxon>Craniata</taxon>
        <taxon>Vertebrata</taxon>
        <taxon>Euteleostomi</taxon>
        <taxon>Amphibia</taxon>
        <taxon>Batrachia</taxon>
        <taxon>Caudata</taxon>
        <taxon>Salamandroidea</taxon>
        <taxon>Salamandridae</taxon>
        <taxon>Pleurodelinae</taxon>
        <taxon>Pleurodeles</taxon>
    </lineage>
</organism>
<keyword evidence="3" id="KW-1185">Reference proteome</keyword>
<protein>
    <submittedName>
        <fullName evidence="2">Uncharacterized protein</fullName>
    </submittedName>
</protein>
<dbReference type="AlphaFoldDB" id="A0AAV7M5Y9"/>
<dbReference type="Proteomes" id="UP001066276">
    <property type="component" value="Chromosome 10"/>
</dbReference>
<reference evidence="2" key="1">
    <citation type="journal article" date="2022" name="bioRxiv">
        <title>Sequencing and chromosome-scale assembly of the giantPleurodeles waltlgenome.</title>
        <authorList>
            <person name="Brown T."/>
            <person name="Elewa A."/>
            <person name="Iarovenko S."/>
            <person name="Subramanian E."/>
            <person name="Araus A.J."/>
            <person name="Petzold A."/>
            <person name="Susuki M."/>
            <person name="Suzuki K.-i.T."/>
            <person name="Hayashi T."/>
            <person name="Toyoda A."/>
            <person name="Oliveira C."/>
            <person name="Osipova E."/>
            <person name="Leigh N.D."/>
            <person name="Simon A."/>
            <person name="Yun M.H."/>
        </authorList>
    </citation>
    <scope>NUCLEOTIDE SEQUENCE</scope>
    <source>
        <strain evidence="2">20211129_DDA</strain>
        <tissue evidence="2">Liver</tissue>
    </source>
</reference>
<gene>
    <name evidence="2" type="ORF">NDU88_004024</name>
</gene>
<name>A0AAV7M5Y9_PLEWA</name>
<evidence type="ECO:0000313" key="3">
    <source>
        <dbReference type="Proteomes" id="UP001066276"/>
    </source>
</evidence>
<comment type="caution">
    <text evidence="2">The sequence shown here is derived from an EMBL/GenBank/DDBJ whole genome shotgun (WGS) entry which is preliminary data.</text>
</comment>
<proteinExistence type="predicted"/>
<accession>A0AAV7M5Y9</accession>